<sequence length="250" mass="27240">MQRSRYKELAVVGFVALYTVVFFSFAALLFAGQQEFTVSSTSGISVAGIIWVAIVAMASILAIDKTAVALTIAIIPSITLLFVGRLSYAAMVGAALMFVLTYIAQKSIYSELGRYVRIRMSTICSFGIRMLLFGMLLSFVVFSIPLIQQSIGSGKISIPEQYVKNATGLYFQNPDQVATGVTDYVRSRAQNNSLVVVVLVIAVALLAVRTVVPIIMWPALGLVVLLFWIARKAGLIMIAQHDAPIEYIEL</sequence>
<evidence type="ECO:0000313" key="2">
    <source>
        <dbReference type="EMBL" id="OGY34027.1"/>
    </source>
</evidence>
<keyword evidence="1" id="KW-0472">Membrane</keyword>
<evidence type="ECO:0000256" key="1">
    <source>
        <dbReference type="SAM" id="Phobius"/>
    </source>
</evidence>
<feature type="transmembrane region" description="Helical" evidence="1">
    <location>
        <begin position="43"/>
        <end position="62"/>
    </location>
</feature>
<evidence type="ECO:0000313" key="3">
    <source>
        <dbReference type="Proteomes" id="UP000177528"/>
    </source>
</evidence>
<gene>
    <name evidence="2" type="ORF">A3D99_02095</name>
</gene>
<organism evidence="2 3">
    <name type="scientific">Candidatus Andersenbacteria bacterium RIFCSPHIGHO2_12_FULL_45_11</name>
    <dbReference type="NCBI Taxonomy" id="1797281"/>
    <lineage>
        <taxon>Bacteria</taxon>
        <taxon>Candidatus Anderseniibacteriota</taxon>
    </lineage>
</organism>
<keyword evidence="1" id="KW-1133">Transmembrane helix</keyword>
<comment type="caution">
    <text evidence="2">The sequence shown here is derived from an EMBL/GenBank/DDBJ whole genome shotgun (WGS) entry which is preliminary data.</text>
</comment>
<proteinExistence type="predicted"/>
<dbReference type="Proteomes" id="UP000177528">
    <property type="component" value="Unassembled WGS sequence"/>
</dbReference>
<feature type="transmembrane region" description="Helical" evidence="1">
    <location>
        <begin position="194"/>
        <end position="227"/>
    </location>
</feature>
<accession>A0A1G1X3X7</accession>
<keyword evidence="1" id="KW-0812">Transmembrane</keyword>
<feature type="transmembrane region" description="Helical" evidence="1">
    <location>
        <begin position="126"/>
        <end position="147"/>
    </location>
</feature>
<dbReference type="EMBL" id="MHHR01000023">
    <property type="protein sequence ID" value="OGY34027.1"/>
    <property type="molecule type" value="Genomic_DNA"/>
</dbReference>
<reference evidence="2 3" key="1">
    <citation type="journal article" date="2016" name="Nat. Commun.">
        <title>Thousands of microbial genomes shed light on interconnected biogeochemical processes in an aquifer system.</title>
        <authorList>
            <person name="Anantharaman K."/>
            <person name="Brown C.T."/>
            <person name="Hug L.A."/>
            <person name="Sharon I."/>
            <person name="Castelle C.J."/>
            <person name="Probst A.J."/>
            <person name="Thomas B.C."/>
            <person name="Singh A."/>
            <person name="Wilkins M.J."/>
            <person name="Karaoz U."/>
            <person name="Brodie E.L."/>
            <person name="Williams K.H."/>
            <person name="Hubbard S.S."/>
            <person name="Banfield J.F."/>
        </authorList>
    </citation>
    <scope>NUCLEOTIDE SEQUENCE [LARGE SCALE GENOMIC DNA]</scope>
</reference>
<dbReference type="AlphaFoldDB" id="A0A1G1X3X7"/>
<name>A0A1G1X3X7_9BACT</name>
<feature type="transmembrane region" description="Helical" evidence="1">
    <location>
        <begin position="9"/>
        <end position="31"/>
    </location>
</feature>
<protein>
    <submittedName>
        <fullName evidence="2">Uncharacterized protein</fullName>
    </submittedName>
</protein>
<feature type="transmembrane region" description="Helical" evidence="1">
    <location>
        <begin position="89"/>
        <end position="105"/>
    </location>
</feature>